<evidence type="ECO:0000313" key="8">
    <source>
        <dbReference type="Proteomes" id="UP001497497"/>
    </source>
</evidence>
<keyword evidence="4 6" id="KW-0472">Membrane</keyword>
<feature type="transmembrane region" description="Helical" evidence="6">
    <location>
        <begin position="12"/>
        <end position="28"/>
    </location>
</feature>
<dbReference type="Proteomes" id="UP001497497">
    <property type="component" value="Unassembled WGS sequence"/>
</dbReference>
<evidence type="ECO:0008006" key="9">
    <source>
        <dbReference type="Google" id="ProtNLM"/>
    </source>
</evidence>
<proteinExistence type="predicted"/>
<reference evidence="7 8" key="1">
    <citation type="submission" date="2024-04" db="EMBL/GenBank/DDBJ databases">
        <authorList>
            <consortium name="Genoscope - CEA"/>
            <person name="William W."/>
        </authorList>
    </citation>
    <scope>NUCLEOTIDE SEQUENCE [LARGE SCALE GENOMIC DNA]</scope>
</reference>
<evidence type="ECO:0000256" key="2">
    <source>
        <dbReference type="ARBA" id="ARBA00022692"/>
    </source>
</evidence>
<dbReference type="PANTHER" id="PTHR16521:SF3">
    <property type="entry name" value="TYPE-1 ANGIOTENSIN II RECEPTOR-ASSOCIATED PROTEIN"/>
    <property type="match status" value="1"/>
</dbReference>
<name>A0AAV2H4V6_LYMST</name>
<keyword evidence="8" id="KW-1185">Reference proteome</keyword>
<dbReference type="InterPro" id="IPR009436">
    <property type="entry name" value="AGTRAP"/>
</dbReference>
<dbReference type="SMART" id="SM00805">
    <property type="entry name" value="AGTRAP"/>
    <property type="match status" value="1"/>
</dbReference>
<evidence type="ECO:0000256" key="5">
    <source>
        <dbReference type="SAM" id="MobiDB-lite"/>
    </source>
</evidence>
<evidence type="ECO:0000256" key="1">
    <source>
        <dbReference type="ARBA" id="ARBA00004141"/>
    </source>
</evidence>
<keyword evidence="2 6" id="KW-0812">Transmembrane</keyword>
<gene>
    <name evidence="7" type="ORF">GSLYS_00001426001</name>
</gene>
<dbReference type="PANTHER" id="PTHR16521">
    <property type="entry name" value="TYPE-1 ANGIOTENSIN II RECEPTOR-ASSOCIATED PROTEIN"/>
    <property type="match status" value="1"/>
</dbReference>
<feature type="region of interest" description="Disordered" evidence="5">
    <location>
        <begin position="156"/>
        <end position="187"/>
    </location>
</feature>
<feature type="transmembrane region" description="Helical" evidence="6">
    <location>
        <begin position="58"/>
        <end position="80"/>
    </location>
</feature>
<dbReference type="Pfam" id="PF06396">
    <property type="entry name" value="AGTRAP"/>
    <property type="match status" value="1"/>
</dbReference>
<evidence type="ECO:0000313" key="7">
    <source>
        <dbReference type="EMBL" id="CAL1527249.1"/>
    </source>
</evidence>
<comment type="subcellular location">
    <subcellularLocation>
        <location evidence="1">Membrane</location>
        <topology evidence="1">Multi-pass membrane protein</topology>
    </subcellularLocation>
</comment>
<organism evidence="7 8">
    <name type="scientific">Lymnaea stagnalis</name>
    <name type="common">Great pond snail</name>
    <name type="synonym">Helix stagnalis</name>
    <dbReference type="NCBI Taxonomy" id="6523"/>
    <lineage>
        <taxon>Eukaryota</taxon>
        <taxon>Metazoa</taxon>
        <taxon>Spiralia</taxon>
        <taxon>Lophotrochozoa</taxon>
        <taxon>Mollusca</taxon>
        <taxon>Gastropoda</taxon>
        <taxon>Heterobranchia</taxon>
        <taxon>Euthyneura</taxon>
        <taxon>Panpulmonata</taxon>
        <taxon>Hygrophila</taxon>
        <taxon>Lymnaeoidea</taxon>
        <taxon>Lymnaeidae</taxon>
        <taxon>Lymnaea</taxon>
    </lineage>
</organism>
<evidence type="ECO:0000256" key="4">
    <source>
        <dbReference type="ARBA" id="ARBA00023136"/>
    </source>
</evidence>
<dbReference type="GO" id="GO:0005886">
    <property type="term" value="C:plasma membrane"/>
    <property type="evidence" value="ECO:0007669"/>
    <property type="project" value="TreeGrafter"/>
</dbReference>
<dbReference type="GO" id="GO:0038166">
    <property type="term" value="P:angiotensin-activated signaling pathway"/>
    <property type="evidence" value="ECO:0007669"/>
    <property type="project" value="InterPro"/>
</dbReference>
<comment type="caution">
    <text evidence="7">The sequence shown here is derived from an EMBL/GenBank/DDBJ whole genome shotgun (WGS) entry which is preliminary data.</text>
</comment>
<protein>
    <recommendedName>
        <fullName evidence="9">Type-1 angiotensin II receptor-associated protein</fullName>
    </recommendedName>
</protein>
<dbReference type="EMBL" id="CAXITT010000014">
    <property type="protein sequence ID" value="CAL1527249.1"/>
    <property type="molecule type" value="Genomic_DNA"/>
</dbReference>
<dbReference type="AlphaFoldDB" id="A0AAV2H4V6"/>
<evidence type="ECO:0000256" key="3">
    <source>
        <dbReference type="ARBA" id="ARBA00022989"/>
    </source>
</evidence>
<keyword evidence="3 6" id="KW-1133">Transmembrane helix</keyword>
<accession>A0AAV2H4V6</accession>
<feature type="transmembrane region" description="Helical" evidence="6">
    <location>
        <begin position="34"/>
        <end position="51"/>
    </location>
</feature>
<feature type="transmembrane region" description="Helical" evidence="6">
    <location>
        <begin position="100"/>
        <end position="123"/>
    </location>
</feature>
<sequence length="187" mass="20660">MPVSPPGLMLKVIWLTHFMLTSWALFSGSWLPGAYMYTHIAVLAFGFWAIVANESTDAALMFFVTLLFSVLNDILCLALYEPRAHDVYESNRASTSQTNEFRFALGMAITNLILKPVTIFLTLRIYQSRVQGTEYNPAIPGLGAAAPRLGGAYDNIDSNQHHPYGKPSDPPTYQAPGYQEPPPLGHP</sequence>
<evidence type="ECO:0000256" key="6">
    <source>
        <dbReference type="SAM" id="Phobius"/>
    </source>
</evidence>